<keyword evidence="24" id="KW-0966">Cell projection</keyword>
<evidence type="ECO:0000256" key="10">
    <source>
        <dbReference type="ARBA" id="ARBA00022475"/>
    </source>
</evidence>
<evidence type="ECO:0000256" key="6">
    <source>
        <dbReference type="ARBA" id="ARBA00007589"/>
    </source>
</evidence>
<evidence type="ECO:0000256" key="11">
    <source>
        <dbReference type="ARBA" id="ARBA00022490"/>
    </source>
</evidence>
<dbReference type="Pfam" id="PF03453">
    <property type="entry name" value="MoeA_N"/>
    <property type="match status" value="1"/>
</dbReference>
<evidence type="ECO:0000256" key="9">
    <source>
        <dbReference type="ARBA" id="ARBA00013269"/>
    </source>
</evidence>
<dbReference type="NCBIfam" id="NF045515">
    <property type="entry name" value="Glp_gephyrin"/>
    <property type="match status" value="1"/>
</dbReference>
<sequence>MVFYWLGGTVSAYKIVPDEVDEIKETLIEWCDDKELNLILTTGGTGFAPRDVTPEATKEVIEREAPGMALAMLMGSLNVTPLGMLSRPVCGIRGKTLIINLPGSKKGSQECFQFILPALPHAIDLLRDAIVKVKEVHDELEDLPSPPPPLSPPPTTSPHKQTEDKGVQCEDEEEEKKDSGVASTEESSSSHITAAAIAAKLPVFSCHSADSCVVHQSFQLVHSPAPVMAKGGKPVPGFIGHHSHTAISAGEPIPDSIISRGVQVLPRDNASLSTTPSESPRAQATSRLSTASCPTPKVQSRCSSKENILRASHSAVDISKVARRHRMSPFPLTSMDKAFITVLEMTPVLGTEIINYRDGMGRVLAQDVFAKDNLPPFPASVKDGYAVRAADGPGDRFIIGESQAGEQPTQTVMPGQVMRVTTGAPIPCGADAVVQVEDTELIRESDDGTEELEVRILTQARPGQDIRPIGHDIKRGECVLAKGTHMGPSEIGLLATVGVTEVEVHKFPVVAVMSTGNELLNPEDELTPGKIRDSNRSTLLATIQEHGYPTINLGIVGDNPDDLLNALNEGISRADIIITSGGVSMGEKDYLKQVLDIDLHAQIHFGRVFMKPGLPTTFATLDIDGIRKIIFALPGNPVSAVVTCNLFVIPALRKMQGILDPRPTIIKARLSCDVKLDPRPEYHRCILTWHHQEPLPWAQSTGNQMSSRLMSMRSANGLLMLPPKTEQYVELHKGEVVDVMVIGRL</sequence>
<dbReference type="Gene3D" id="3.90.105.10">
    <property type="entry name" value="Molybdopterin biosynthesis moea protein, domain 2"/>
    <property type="match status" value="1"/>
</dbReference>
<evidence type="ECO:0000256" key="14">
    <source>
        <dbReference type="ARBA" id="ARBA00022723"/>
    </source>
</evidence>
<keyword evidence="25" id="KW-0449">Lipoprotein</keyword>
<evidence type="ECO:0000256" key="19">
    <source>
        <dbReference type="ARBA" id="ARBA00023136"/>
    </source>
</evidence>
<evidence type="ECO:0000256" key="2">
    <source>
        <dbReference type="ARBA" id="ARBA00004245"/>
    </source>
</evidence>
<dbReference type="Pfam" id="PF00994">
    <property type="entry name" value="MoCF_biosynth"/>
    <property type="match status" value="2"/>
</dbReference>
<accession>A0A401S650</accession>
<comment type="catalytic activity">
    <reaction evidence="28">
        <text>molybdopterin + ATP + H(+) = adenylyl-molybdopterin + diphosphate</text>
        <dbReference type="Rhea" id="RHEA:31331"/>
        <dbReference type="ChEBI" id="CHEBI:15378"/>
        <dbReference type="ChEBI" id="CHEBI:30616"/>
        <dbReference type="ChEBI" id="CHEBI:33019"/>
        <dbReference type="ChEBI" id="CHEBI:58698"/>
        <dbReference type="ChEBI" id="CHEBI:62727"/>
        <dbReference type="EC" id="2.7.7.75"/>
    </reaction>
    <physiologicalReaction direction="left-to-right" evidence="28">
        <dbReference type="Rhea" id="RHEA:31332"/>
    </physiologicalReaction>
</comment>
<evidence type="ECO:0000313" key="36">
    <source>
        <dbReference type="EMBL" id="GCC25875.1"/>
    </source>
</evidence>
<dbReference type="GO" id="GO:0097112">
    <property type="term" value="P:gamma-aminobutyric acid receptor clustering"/>
    <property type="evidence" value="ECO:0007669"/>
    <property type="project" value="TreeGrafter"/>
</dbReference>
<evidence type="ECO:0000256" key="15">
    <source>
        <dbReference type="ARBA" id="ARBA00022741"/>
    </source>
</evidence>
<evidence type="ECO:0000256" key="13">
    <source>
        <dbReference type="ARBA" id="ARBA00022679"/>
    </source>
</evidence>
<keyword evidence="12 33" id="KW-0500">Molybdenum</keyword>
<dbReference type="OrthoDB" id="4349954at2759"/>
<feature type="domain" description="MoaB/Mog" evidence="35">
    <location>
        <begin position="511"/>
        <end position="654"/>
    </location>
</feature>
<dbReference type="InterPro" id="IPR036135">
    <property type="entry name" value="MoeA_linker/N_sf"/>
</dbReference>
<comment type="similarity">
    <text evidence="33">Belongs to the MoeA family.</text>
</comment>
<evidence type="ECO:0000256" key="20">
    <source>
        <dbReference type="ARBA" id="ARBA00023150"/>
    </source>
</evidence>
<evidence type="ECO:0000256" key="5">
    <source>
        <dbReference type="ARBA" id="ARBA00005046"/>
    </source>
</evidence>
<dbReference type="GO" id="GO:0072579">
    <property type="term" value="P:glycine receptor clustering"/>
    <property type="evidence" value="ECO:0007669"/>
    <property type="project" value="TreeGrafter"/>
</dbReference>
<keyword evidence="11" id="KW-0963">Cytoplasm</keyword>
<dbReference type="PANTHER" id="PTHR10192">
    <property type="entry name" value="MOLYBDOPTERIN BIOSYNTHESIS PROTEIN"/>
    <property type="match status" value="1"/>
</dbReference>
<dbReference type="OMA" id="ESPYPMI"/>
<evidence type="ECO:0000256" key="27">
    <source>
        <dbReference type="ARBA" id="ARBA00050229"/>
    </source>
</evidence>
<evidence type="ECO:0000256" key="29">
    <source>
        <dbReference type="ARBA" id="ARBA00055539"/>
    </source>
</evidence>
<organism evidence="36 37">
    <name type="scientific">Chiloscyllium punctatum</name>
    <name type="common">Brownbanded bambooshark</name>
    <name type="synonym">Hemiscyllium punctatum</name>
    <dbReference type="NCBI Taxonomy" id="137246"/>
    <lineage>
        <taxon>Eukaryota</taxon>
        <taxon>Metazoa</taxon>
        <taxon>Chordata</taxon>
        <taxon>Craniata</taxon>
        <taxon>Vertebrata</taxon>
        <taxon>Chondrichthyes</taxon>
        <taxon>Elasmobranchii</taxon>
        <taxon>Galeomorphii</taxon>
        <taxon>Galeoidea</taxon>
        <taxon>Orectolobiformes</taxon>
        <taxon>Hemiscylliidae</taxon>
        <taxon>Chiloscyllium</taxon>
    </lineage>
</organism>
<evidence type="ECO:0000256" key="34">
    <source>
        <dbReference type="SAM" id="MobiDB-lite"/>
    </source>
</evidence>
<evidence type="ECO:0000256" key="23">
    <source>
        <dbReference type="ARBA" id="ARBA00023268"/>
    </source>
</evidence>
<evidence type="ECO:0000256" key="12">
    <source>
        <dbReference type="ARBA" id="ARBA00022505"/>
    </source>
</evidence>
<dbReference type="AlphaFoldDB" id="A0A401S650"/>
<dbReference type="GO" id="GO:0005524">
    <property type="term" value="F:ATP binding"/>
    <property type="evidence" value="ECO:0007669"/>
    <property type="project" value="UniProtKB-UniRule"/>
</dbReference>
<dbReference type="GO" id="GO:0098970">
    <property type="term" value="P:postsynaptic neurotransmitter receptor diffusion trapping"/>
    <property type="evidence" value="ECO:0007669"/>
    <property type="project" value="TreeGrafter"/>
</dbReference>
<comment type="pathway">
    <text evidence="5 33">Cofactor biosynthesis; molybdopterin biosynthesis.</text>
</comment>
<feature type="region of interest" description="Disordered" evidence="34">
    <location>
        <begin position="269"/>
        <end position="299"/>
    </location>
</feature>
<dbReference type="NCBIfam" id="TIGR00177">
    <property type="entry name" value="molyb_syn"/>
    <property type="match status" value="2"/>
</dbReference>
<comment type="subcellular location">
    <subcellularLocation>
        <location evidence="3">Cell projection</location>
        <location evidence="3">Dendrite</location>
    </subcellularLocation>
    <subcellularLocation>
        <location evidence="2">Cytoplasm</location>
        <location evidence="2">Cytoskeleton</location>
    </subcellularLocation>
    <subcellularLocation>
        <location evidence="4">Cytoplasm</location>
        <location evidence="4">Cytosol</location>
    </subcellularLocation>
    <subcellularLocation>
        <location evidence="31">Postsynaptic cell membrane</location>
        <topology evidence="31">Lipid-anchor</topology>
        <orientation evidence="31">Cytoplasmic side</orientation>
    </subcellularLocation>
    <subcellularLocation>
        <location evidence="26">Postsynaptic density</location>
    </subcellularLocation>
</comment>
<evidence type="ECO:0000256" key="22">
    <source>
        <dbReference type="ARBA" id="ARBA00023257"/>
    </source>
</evidence>
<comment type="similarity">
    <text evidence="6">In the N-terminal section; belongs to the MoaB/Mog family.</text>
</comment>
<protein>
    <recommendedName>
        <fullName evidence="32">Gephyrin</fullName>
        <ecNumber evidence="9">2.10.1.1</ecNumber>
        <ecNumber evidence="8">2.7.7.75</ecNumber>
    </recommendedName>
</protein>
<dbReference type="GO" id="GO:0007529">
    <property type="term" value="P:establishment of synaptic specificity at neuromuscular junction"/>
    <property type="evidence" value="ECO:0007669"/>
    <property type="project" value="TreeGrafter"/>
</dbReference>
<dbReference type="Proteomes" id="UP000287033">
    <property type="component" value="Unassembled WGS sequence"/>
</dbReference>
<dbReference type="Pfam" id="PF03454">
    <property type="entry name" value="MoeA_C"/>
    <property type="match status" value="1"/>
</dbReference>
<name>A0A401S650_CHIPU</name>
<dbReference type="FunFam" id="3.90.105.10:FF:000004">
    <property type="entry name" value="Molybdopterin molybdenumtransferase"/>
    <property type="match status" value="1"/>
</dbReference>
<gene>
    <name evidence="36" type="ORF">chiPu_0004287</name>
</gene>
<dbReference type="PROSITE" id="PS01078">
    <property type="entry name" value="MOCF_BIOSYNTHESIS_1"/>
    <property type="match status" value="1"/>
</dbReference>
<dbReference type="CDD" id="cd00886">
    <property type="entry name" value="MogA_MoaB"/>
    <property type="match status" value="1"/>
</dbReference>
<keyword evidence="21" id="KW-0206">Cytoskeleton</keyword>
<reference evidence="36 37" key="1">
    <citation type="journal article" date="2018" name="Nat. Ecol. Evol.">
        <title>Shark genomes provide insights into elasmobranch evolution and the origin of vertebrates.</title>
        <authorList>
            <person name="Hara Y"/>
            <person name="Yamaguchi K"/>
            <person name="Onimaru K"/>
            <person name="Kadota M"/>
            <person name="Koyanagi M"/>
            <person name="Keeley SD"/>
            <person name="Tatsumi K"/>
            <person name="Tanaka K"/>
            <person name="Motone F"/>
            <person name="Kageyama Y"/>
            <person name="Nozu R"/>
            <person name="Adachi N"/>
            <person name="Nishimura O"/>
            <person name="Nakagawa R"/>
            <person name="Tanegashima C"/>
            <person name="Kiyatake I"/>
            <person name="Matsumoto R"/>
            <person name="Murakumo K"/>
            <person name="Nishida K"/>
            <person name="Terakita A"/>
            <person name="Kuratani S"/>
            <person name="Sato K"/>
            <person name="Hyodo S Kuraku.S."/>
        </authorList>
    </citation>
    <scope>NUCLEOTIDE SEQUENCE [LARGE SCALE GENOMIC DNA]</scope>
</reference>
<keyword evidence="14 33" id="KW-0479">Metal-binding</keyword>
<dbReference type="GO" id="GO:0046872">
    <property type="term" value="F:metal ion binding"/>
    <property type="evidence" value="ECO:0007669"/>
    <property type="project" value="UniProtKB-UniRule"/>
</dbReference>
<evidence type="ECO:0000256" key="8">
    <source>
        <dbReference type="ARBA" id="ARBA00012509"/>
    </source>
</evidence>
<dbReference type="EC" id="2.10.1.1" evidence="9"/>
<dbReference type="GO" id="GO:0099634">
    <property type="term" value="C:postsynaptic specialization membrane"/>
    <property type="evidence" value="ECO:0007669"/>
    <property type="project" value="GOC"/>
</dbReference>
<comment type="function">
    <text evidence="29">Also has a catalytic activity and catalyzes two steps in the biosynthesis of the molybdenum cofactor. In the first step, molybdopterin is adenylated. Subsequently, molybdate is inserted into adenylated molybdopterin and AMP is released.</text>
</comment>
<comment type="similarity">
    <text evidence="7">In the C-terminal section; belongs to the MoeA family.</text>
</comment>
<evidence type="ECO:0000256" key="31">
    <source>
        <dbReference type="ARBA" id="ARBA00060421"/>
    </source>
</evidence>
<comment type="function">
    <text evidence="30">Microtubule-associated protein involved in membrane protein-cytoskeleton interactions. It is thought to anchor the inhibitory glycine receptor (GLYR) to subsynaptic microtubules. Acts as a major instructive molecule at inhibitory synapses, where it also clusters GABA type A receptors.</text>
</comment>
<dbReference type="InterPro" id="IPR036688">
    <property type="entry name" value="MoeA_C_domain_IV_sf"/>
</dbReference>
<dbReference type="FunFam" id="3.40.980.10:FF:000002">
    <property type="entry name" value="Molybdopterin molybdenumtransferase"/>
    <property type="match status" value="1"/>
</dbReference>
<dbReference type="InterPro" id="IPR001453">
    <property type="entry name" value="MoaB/Mog_dom"/>
</dbReference>
<dbReference type="SUPFAM" id="SSF63882">
    <property type="entry name" value="MoeA N-terminal region -like"/>
    <property type="match status" value="1"/>
</dbReference>
<evidence type="ECO:0000256" key="4">
    <source>
        <dbReference type="ARBA" id="ARBA00004514"/>
    </source>
</evidence>
<evidence type="ECO:0000256" key="32">
    <source>
        <dbReference type="ARBA" id="ARBA00073890"/>
    </source>
</evidence>
<dbReference type="Gene3D" id="2.40.340.10">
    <property type="entry name" value="MoeA, C-terminal, domain IV"/>
    <property type="match status" value="1"/>
</dbReference>
<evidence type="ECO:0000256" key="25">
    <source>
        <dbReference type="ARBA" id="ARBA00023288"/>
    </source>
</evidence>
<evidence type="ECO:0000256" key="3">
    <source>
        <dbReference type="ARBA" id="ARBA00004279"/>
    </source>
</evidence>
<keyword evidence="18" id="KW-0770">Synapse</keyword>
<evidence type="ECO:0000256" key="7">
    <source>
        <dbReference type="ARBA" id="ARBA00008339"/>
    </source>
</evidence>
<evidence type="ECO:0000256" key="16">
    <source>
        <dbReference type="ARBA" id="ARBA00022840"/>
    </source>
</evidence>
<dbReference type="InterPro" id="IPR005110">
    <property type="entry name" value="MoeA_linker/N"/>
</dbReference>
<keyword evidence="17 33" id="KW-0460">Magnesium</keyword>
<dbReference type="GO" id="GO:0014069">
    <property type="term" value="C:postsynaptic density"/>
    <property type="evidence" value="ECO:0007669"/>
    <property type="project" value="UniProtKB-SubCell"/>
</dbReference>
<keyword evidence="15" id="KW-0547">Nucleotide-binding</keyword>
<dbReference type="Gene3D" id="3.40.980.10">
    <property type="entry name" value="MoaB/Mog-like domain"/>
    <property type="match status" value="2"/>
</dbReference>
<dbReference type="UniPathway" id="UPA00344"/>
<dbReference type="EC" id="2.7.7.75" evidence="8"/>
<dbReference type="GO" id="GO:0005856">
    <property type="term" value="C:cytoskeleton"/>
    <property type="evidence" value="ECO:0007669"/>
    <property type="project" value="UniProtKB-SubCell"/>
</dbReference>
<dbReference type="FunFam" id="3.40.980.10:FF:000001">
    <property type="entry name" value="Molybdopterin molybdenumtransferase"/>
    <property type="match status" value="1"/>
</dbReference>
<keyword evidence="13 33" id="KW-0808">Transferase</keyword>
<feature type="compositionally biased region" description="Polar residues" evidence="34">
    <location>
        <begin position="270"/>
        <end position="299"/>
    </location>
</feature>
<comment type="caution">
    <text evidence="36">The sequence shown here is derived from an EMBL/GenBank/DDBJ whole genome shotgun (WGS) entry which is preliminary data.</text>
</comment>
<comment type="function">
    <text evidence="33">Catalyzes two steps in the biosynthesis of the molybdenum cofactor. In the first step, molybdopterin is adenylated. Subsequently, molybdate is inserted into adenylated molybdopterin and AMP is released.</text>
</comment>
<feature type="compositionally biased region" description="Pro residues" evidence="34">
    <location>
        <begin position="144"/>
        <end position="156"/>
    </location>
</feature>
<dbReference type="FunFam" id="2.170.190.11:FF:000001">
    <property type="entry name" value="Molybdopterin molybdenumtransferase"/>
    <property type="match status" value="1"/>
</dbReference>
<dbReference type="CDD" id="cd00887">
    <property type="entry name" value="MoeA"/>
    <property type="match status" value="1"/>
</dbReference>
<dbReference type="InterPro" id="IPR008284">
    <property type="entry name" value="MoCF_biosynth_CS"/>
</dbReference>
<keyword evidence="37" id="KW-1185">Reference proteome</keyword>
<dbReference type="InterPro" id="IPR005111">
    <property type="entry name" value="MoeA_C_domain_IV"/>
</dbReference>
<keyword evidence="10" id="KW-1003">Cell membrane</keyword>
<keyword evidence="19" id="KW-0472">Membrane</keyword>
<evidence type="ECO:0000313" key="37">
    <source>
        <dbReference type="Proteomes" id="UP000287033"/>
    </source>
</evidence>
<evidence type="ECO:0000256" key="28">
    <source>
        <dbReference type="ARBA" id="ARBA00051501"/>
    </source>
</evidence>
<evidence type="ECO:0000256" key="26">
    <source>
        <dbReference type="ARBA" id="ARBA00034105"/>
    </source>
</evidence>
<dbReference type="PANTHER" id="PTHR10192:SF5">
    <property type="entry name" value="GEPHYRIN"/>
    <property type="match status" value="1"/>
</dbReference>
<dbReference type="EMBL" id="BEZZ01000101">
    <property type="protein sequence ID" value="GCC25875.1"/>
    <property type="molecule type" value="Genomic_DNA"/>
</dbReference>
<dbReference type="SMART" id="SM00852">
    <property type="entry name" value="MoCF_biosynth"/>
    <property type="match status" value="2"/>
</dbReference>
<keyword evidence="16" id="KW-0067">ATP-binding</keyword>
<dbReference type="GO" id="GO:0061598">
    <property type="term" value="F:molybdopterin adenylyltransferase activity"/>
    <property type="evidence" value="ECO:0007669"/>
    <property type="project" value="UniProtKB-UniRule"/>
</dbReference>
<dbReference type="GO" id="GO:0061599">
    <property type="term" value="F:molybdopterin molybdotransferase activity"/>
    <property type="evidence" value="ECO:0007669"/>
    <property type="project" value="UniProtKB-UniRule"/>
</dbReference>
<keyword evidence="20 33" id="KW-0501">Molybdenum cofactor biosynthesis</keyword>
<dbReference type="GO" id="GO:0006777">
    <property type="term" value="P:Mo-molybdopterin cofactor biosynthetic process"/>
    <property type="evidence" value="ECO:0007669"/>
    <property type="project" value="UniProtKB-UniRule"/>
</dbReference>
<evidence type="ECO:0000256" key="30">
    <source>
        <dbReference type="ARBA" id="ARBA00059974"/>
    </source>
</evidence>
<evidence type="ECO:0000256" key="1">
    <source>
        <dbReference type="ARBA" id="ARBA00001946"/>
    </source>
</evidence>
<dbReference type="InterPro" id="IPR036425">
    <property type="entry name" value="MoaB/Mog-like_dom_sf"/>
</dbReference>
<dbReference type="SUPFAM" id="SSF63867">
    <property type="entry name" value="MoeA C-terminal domain-like"/>
    <property type="match status" value="1"/>
</dbReference>
<feature type="region of interest" description="Disordered" evidence="34">
    <location>
        <begin position="138"/>
        <end position="189"/>
    </location>
</feature>
<proteinExistence type="inferred from homology"/>
<evidence type="ECO:0000256" key="17">
    <source>
        <dbReference type="ARBA" id="ARBA00022842"/>
    </source>
</evidence>
<dbReference type="InterPro" id="IPR038987">
    <property type="entry name" value="MoeA-like"/>
</dbReference>
<dbReference type="GO" id="GO:0030425">
    <property type="term" value="C:dendrite"/>
    <property type="evidence" value="ECO:0007669"/>
    <property type="project" value="UniProtKB-SubCell"/>
</dbReference>
<keyword evidence="22" id="KW-0628">Postsynaptic cell membrane</keyword>
<evidence type="ECO:0000256" key="21">
    <source>
        <dbReference type="ARBA" id="ARBA00023212"/>
    </source>
</evidence>
<dbReference type="STRING" id="137246.A0A401S650"/>
<evidence type="ECO:0000256" key="18">
    <source>
        <dbReference type="ARBA" id="ARBA00023018"/>
    </source>
</evidence>
<evidence type="ECO:0000256" key="33">
    <source>
        <dbReference type="RuleBase" id="RU365090"/>
    </source>
</evidence>
<dbReference type="PROSITE" id="PS01079">
    <property type="entry name" value="MOCF_BIOSYNTHESIS_2"/>
    <property type="match status" value="1"/>
</dbReference>
<dbReference type="SUPFAM" id="SSF53218">
    <property type="entry name" value="Molybdenum cofactor biosynthesis proteins"/>
    <property type="match status" value="2"/>
</dbReference>
<dbReference type="FunFam" id="2.40.340.10:FF:000001">
    <property type="entry name" value="Molybdopterin molybdenumtransferase"/>
    <property type="match status" value="1"/>
</dbReference>
<comment type="cofactor">
    <cofactor evidence="1 33">
        <name>Mg(2+)</name>
        <dbReference type="ChEBI" id="CHEBI:18420"/>
    </cofactor>
</comment>
<evidence type="ECO:0000256" key="24">
    <source>
        <dbReference type="ARBA" id="ARBA00023273"/>
    </source>
</evidence>
<dbReference type="GO" id="GO:0005829">
    <property type="term" value="C:cytosol"/>
    <property type="evidence" value="ECO:0007669"/>
    <property type="project" value="UniProtKB-SubCell"/>
</dbReference>
<comment type="catalytic activity">
    <reaction evidence="27">
        <text>adenylyl-molybdopterin + molybdate = Mo-molybdopterin + AMP + H(+)</text>
        <dbReference type="Rhea" id="RHEA:35047"/>
        <dbReference type="ChEBI" id="CHEBI:15378"/>
        <dbReference type="ChEBI" id="CHEBI:36264"/>
        <dbReference type="ChEBI" id="CHEBI:62727"/>
        <dbReference type="ChEBI" id="CHEBI:71302"/>
        <dbReference type="ChEBI" id="CHEBI:456215"/>
        <dbReference type="EC" id="2.10.1.1"/>
    </reaction>
    <physiologicalReaction direction="left-to-right" evidence="27">
        <dbReference type="Rhea" id="RHEA:35048"/>
    </physiologicalReaction>
</comment>
<dbReference type="Gene3D" id="2.170.190.11">
    <property type="entry name" value="Molybdopterin biosynthesis moea protein, domain 3"/>
    <property type="match status" value="1"/>
</dbReference>
<evidence type="ECO:0000259" key="35">
    <source>
        <dbReference type="SMART" id="SM00852"/>
    </source>
</evidence>
<feature type="domain" description="MoaB/Mog" evidence="35">
    <location>
        <begin position="1"/>
        <end position="122"/>
    </location>
</feature>
<keyword evidence="23" id="KW-0511">Multifunctional enzyme</keyword>